<sequence>MCHIPRSLIHSHQIDSLIRLHIDQVKYSSDVTQELLLIFDKIQWISIFWNPVSQQWRVAIHDKERWRDPMFVDSQGLFELLGKYRHILPQVFAIQFRTAASVQIYLNTPD</sequence>
<gene>
    <name evidence="1" type="ORF">LCMAC102_02960</name>
</gene>
<protein>
    <submittedName>
        <fullName evidence="1">Uncharacterized protein</fullName>
    </submittedName>
</protein>
<name>A0A481YUE3_9VIRU</name>
<organism evidence="1">
    <name type="scientific">Marseillevirus LCMAC102</name>
    <dbReference type="NCBI Taxonomy" id="2506603"/>
    <lineage>
        <taxon>Viruses</taxon>
        <taxon>Varidnaviria</taxon>
        <taxon>Bamfordvirae</taxon>
        <taxon>Nucleocytoviricota</taxon>
        <taxon>Megaviricetes</taxon>
        <taxon>Pimascovirales</taxon>
        <taxon>Pimascovirales incertae sedis</taxon>
        <taxon>Marseilleviridae</taxon>
    </lineage>
</organism>
<reference evidence="1" key="1">
    <citation type="journal article" date="2019" name="MBio">
        <title>Virus Genomes from Deep Sea Sediments Expand the Ocean Megavirome and Support Independent Origins of Viral Gigantism.</title>
        <authorList>
            <person name="Backstrom D."/>
            <person name="Yutin N."/>
            <person name="Jorgensen S.L."/>
            <person name="Dharamshi J."/>
            <person name="Homa F."/>
            <person name="Zaremba-Niedwiedzka K."/>
            <person name="Spang A."/>
            <person name="Wolf Y.I."/>
            <person name="Koonin E.V."/>
            <person name="Ettema T.J."/>
        </authorList>
    </citation>
    <scope>NUCLEOTIDE SEQUENCE</scope>
</reference>
<proteinExistence type="predicted"/>
<accession>A0A481YUE3</accession>
<evidence type="ECO:0000313" key="1">
    <source>
        <dbReference type="EMBL" id="QBK86501.1"/>
    </source>
</evidence>
<dbReference type="EMBL" id="MK500334">
    <property type="protein sequence ID" value="QBK86501.1"/>
    <property type="molecule type" value="Genomic_DNA"/>
</dbReference>